<protein>
    <submittedName>
        <fullName evidence="3">Trypco2 family protein</fullName>
    </submittedName>
</protein>
<proteinExistence type="predicted"/>
<feature type="domain" description="Trypsin-co-occurring" evidence="2">
    <location>
        <begin position="9"/>
        <end position="86"/>
    </location>
</feature>
<evidence type="ECO:0000313" key="3">
    <source>
        <dbReference type="EMBL" id="MFD1044955.1"/>
    </source>
</evidence>
<accession>A0ABW3M2Q7</accession>
<keyword evidence="4" id="KW-1185">Reference proteome</keyword>
<feature type="region of interest" description="Disordered" evidence="1">
    <location>
        <begin position="77"/>
        <end position="99"/>
    </location>
</feature>
<evidence type="ECO:0000259" key="2">
    <source>
        <dbReference type="Pfam" id="PF19631"/>
    </source>
</evidence>
<gene>
    <name evidence="3" type="ORF">ACFQ1S_04760</name>
</gene>
<dbReference type="Pfam" id="PF19631">
    <property type="entry name" value="Trypco2"/>
    <property type="match status" value="1"/>
</dbReference>
<organism evidence="3 4">
    <name type="scientific">Kibdelosporangium lantanae</name>
    <dbReference type="NCBI Taxonomy" id="1497396"/>
    <lineage>
        <taxon>Bacteria</taxon>
        <taxon>Bacillati</taxon>
        <taxon>Actinomycetota</taxon>
        <taxon>Actinomycetes</taxon>
        <taxon>Pseudonocardiales</taxon>
        <taxon>Pseudonocardiaceae</taxon>
        <taxon>Kibdelosporangium</taxon>
    </lineage>
</organism>
<name>A0ABW3M2Q7_9PSEU</name>
<dbReference type="InterPro" id="IPR045608">
    <property type="entry name" value="Trypco2"/>
</dbReference>
<feature type="compositionally biased region" description="Basic and acidic residues" evidence="1">
    <location>
        <begin position="89"/>
        <end position="99"/>
    </location>
</feature>
<evidence type="ECO:0000256" key="1">
    <source>
        <dbReference type="SAM" id="MobiDB-lite"/>
    </source>
</evidence>
<comment type="caution">
    <text evidence="3">The sequence shown here is derived from an EMBL/GenBank/DDBJ whole genome shotgun (WGS) entry which is preliminary data.</text>
</comment>
<dbReference type="EMBL" id="JBHTIS010000169">
    <property type="protein sequence ID" value="MFD1044955.1"/>
    <property type="molecule type" value="Genomic_DNA"/>
</dbReference>
<reference evidence="4" key="1">
    <citation type="journal article" date="2019" name="Int. J. Syst. Evol. Microbiol.">
        <title>The Global Catalogue of Microorganisms (GCM) 10K type strain sequencing project: providing services to taxonomists for standard genome sequencing and annotation.</title>
        <authorList>
            <consortium name="The Broad Institute Genomics Platform"/>
            <consortium name="The Broad Institute Genome Sequencing Center for Infectious Disease"/>
            <person name="Wu L."/>
            <person name="Ma J."/>
        </authorList>
    </citation>
    <scope>NUCLEOTIDE SEQUENCE [LARGE SCALE GENOMIC DNA]</scope>
    <source>
        <strain evidence="4">JCM 31486</strain>
    </source>
</reference>
<evidence type="ECO:0000313" key="4">
    <source>
        <dbReference type="Proteomes" id="UP001597045"/>
    </source>
</evidence>
<dbReference type="Proteomes" id="UP001597045">
    <property type="component" value="Unassembled WGS sequence"/>
</dbReference>
<sequence length="99" mass="10605">MTNDAAGWIELAEWIAALRSELQAAQNEGTGKDLQFVVGPLELEFEVTASREAGGKGGVKFWVAEVGSDVRTKSGTTQRVKMTLTPHSGDGDVKVSDRL</sequence>